<dbReference type="KEGG" id="lab:LA76x_3643"/>
<evidence type="ECO:0000259" key="1">
    <source>
        <dbReference type="PROSITE" id="PS51819"/>
    </source>
</evidence>
<dbReference type="eggNOG" id="COG0346">
    <property type="taxonomic scope" value="Bacteria"/>
</dbReference>
<gene>
    <name evidence="2" type="ORF">LA76x_3643</name>
</gene>
<dbReference type="InterPro" id="IPR037523">
    <property type="entry name" value="VOC_core"/>
</dbReference>
<dbReference type="AlphaFoldDB" id="A0A0S2FE08"/>
<dbReference type="OrthoDB" id="9812656at2"/>
<dbReference type="RefSeq" id="WP_057918712.1">
    <property type="nucleotide sequence ID" value="NZ_CP011129.1"/>
</dbReference>
<feature type="domain" description="VOC" evidence="1">
    <location>
        <begin position="10"/>
        <end position="136"/>
    </location>
</feature>
<proteinExistence type="predicted"/>
<dbReference type="STRING" id="84531.LA76x_3643"/>
<dbReference type="GO" id="GO:0051213">
    <property type="term" value="F:dioxygenase activity"/>
    <property type="evidence" value="ECO:0007669"/>
    <property type="project" value="UniProtKB-KW"/>
</dbReference>
<evidence type="ECO:0000313" key="2">
    <source>
        <dbReference type="EMBL" id="ALN81765.1"/>
    </source>
</evidence>
<protein>
    <submittedName>
        <fullName evidence="2">Glyoxalase/Bleomycin resistance /Dioxygenase superfamily protein</fullName>
    </submittedName>
</protein>
<dbReference type="PATRIC" id="fig|84531.7.peg.792"/>
<evidence type="ECO:0000313" key="3">
    <source>
        <dbReference type="Proteomes" id="UP000060787"/>
    </source>
</evidence>
<keyword evidence="3" id="KW-1185">Reference proteome</keyword>
<dbReference type="SUPFAM" id="SSF54593">
    <property type="entry name" value="Glyoxalase/Bleomycin resistance protein/Dihydroxybiphenyl dioxygenase"/>
    <property type="match status" value="1"/>
</dbReference>
<reference evidence="2 3" key="1">
    <citation type="journal article" date="2015" name="BMC Genomics">
        <title>Comparative genomics and metabolic profiling of the genus Lysobacter.</title>
        <authorList>
            <person name="de Bruijn I."/>
            <person name="Cheng X."/>
            <person name="de Jager V."/>
            <person name="Exposito R.G."/>
            <person name="Watrous J."/>
            <person name="Patel N."/>
            <person name="Postma J."/>
            <person name="Dorrestein P.C."/>
            <person name="Kobayashi D."/>
            <person name="Raaijmakers J.M."/>
        </authorList>
    </citation>
    <scope>NUCLEOTIDE SEQUENCE [LARGE SCALE GENOMIC DNA]</scope>
    <source>
        <strain evidence="2 3">76</strain>
    </source>
</reference>
<dbReference type="InterPro" id="IPR029068">
    <property type="entry name" value="Glyas_Bleomycin-R_OHBP_Dase"/>
</dbReference>
<dbReference type="InterPro" id="IPR004360">
    <property type="entry name" value="Glyas_Fos-R_dOase_dom"/>
</dbReference>
<dbReference type="Gene3D" id="3.10.180.10">
    <property type="entry name" value="2,3-Dihydroxybiphenyl 1,2-Dioxygenase, domain 1"/>
    <property type="match status" value="1"/>
</dbReference>
<dbReference type="KEGG" id="laq:GLA29479_798"/>
<accession>A0A0S2FE08</accession>
<dbReference type="Proteomes" id="UP000060787">
    <property type="component" value="Chromosome"/>
</dbReference>
<dbReference type="PANTHER" id="PTHR21366">
    <property type="entry name" value="GLYOXALASE FAMILY PROTEIN"/>
    <property type="match status" value="1"/>
</dbReference>
<dbReference type="Pfam" id="PF00903">
    <property type="entry name" value="Glyoxalase"/>
    <property type="match status" value="1"/>
</dbReference>
<dbReference type="PROSITE" id="PS51819">
    <property type="entry name" value="VOC"/>
    <property type="match status" value="1"/>
</dbReference>
<organism evidence="2 3">
    <name type="scientific">Lysobacter antibioticus</name>
    <dbReference type="NCBI Taxonomy" id="84531"/>
    <lineage>
        <taxon>Bacteria</taxon>
        <taxon>Pseudomonadati</taxon>
        <taxon>Pseudomonadota</taxon>
        <taxon>Gammaproteobacteria</taxon>
        <taxon>Lysobacterales</taxon>
        <taxon>Lysobacteraceae</taxon>
        <taxon>Lysobacter</taxon>
    </lineage>
</organism>
<dbReference type="PANTHER" id="PTHR21366:SF14">
    <property type="entry name" value="GLYOXALASE DOMAIN-CONTAINING PROTEIN 5"/>
    <property type="match status" value="1"/>
</dbReference>
<dbReference type="InterPro" id="IPR050383">
    <property type="entry name" value="GlyoxalaseI/FosfomycinResist"/>
</dbReference>
<keyword evidence="2" id="KW-0560">Oxidoreductase</keyword>
<name>A0A0S2FE08_LYSAN</name>
<keyword evidence="2" id="KW-0223">Dioxygenase</keyword>
<sequence length="151" mass="16482">MDRPPFQLLQLDHVVLRVRDTEAMIAFYCEVLGCRLERRQDAIGLVQLRAGLSLIDLVDVDGKLGRMGGAPAGAEARNMDHLCLRAEPFDREAIVAHLEAHGVRIGDFGSRYGAEGEGPSQYLFDPEGNVVELKGPPDEVPIDTHASHAPS</sequence>
<dbReference type="EMBL" id="CP011129">
    <property type="protein sequence ID" value="ALN81765.1"/>
    <property type="molecule type" value="Genomic_DNA"/>
</dbReference>